<keyword evidence="7 9" id="KW-0472">Membrane</keyword>
<evidence type="ECO:0000256" key="1">
    <source>
        <dbReference type="ARBA" id="ARBA00004429"/>
    </source>
</evidence>
<protein>
    <recommendedName>
        <fullName evidence="9">TRAP transporter small permease protein</fullName>
    </recommendedName>
</protein>
<keyword evidence="2 9" id="KW-0813">Transport</keyword>
<evidence type="ECO:0000256" key="6">
    <source>
        <dbReference type="ARBA" id="ARBA00022989"/>
    </source>
</evidence>
<dbReference type="PANTHER" id="PTHR35011:SF2">
    <property type="entry name" value="2,3-DIKETO-L-GULONATE TRAP TRANSPORTER SMALL PERMEASE PROTEIN YIAM"/>
    <property type="match status" value="1"/>
</dbReference>
<dbReference type="Proteomes" id="UP001055167">
    <property type="component" value="Unassembled WGS sequence"/>
</dbReference>
<evidence type="ECO:0000256" key="3">
    <source>
        <dbReference type="ARBA" id="ARBA00022475"/>
    </source>
</evidence>
<dbReference type="Pfam" id="PF04290">
    <property type="entry name" value="DctQ"/>
    <property type="match status" value="1"/>
</dbReference>
<comment type="subunit">
    <text evidence="9">The complex comprises the extracytoplasmic solute receptor protein and the two transmembrane proteins.</text>
</comment>
<dbReference type="EMBL" id="BPQH01000010">
    <property type="protein sequence ID" value="GJD50619.1"/>
    <property type="molecule type" value="Genomic_DNA"/>
</dbReference>
<keyword evidence="12" id="KW-1185">Reference proteome</keyword>
<evidence type="ECO:0000256" key="8">
    <source>
        <dbReference type="ARBA" id="ARBA00038436"/>
    </source>
</evidence>
<dbReference type="PANTHER" id="PTHR35011">
    <property type="entry name" value="2,3-DIKETO-L-GULONATE TRAP TRANSPORTER SMALL PERMEASE PROTEIN YIAM"/>
    <property type="match status" value="1"/>
</dbReference>
<evidence type="ECO:0000256" key="7">
    <source>
        <dbReference type="ARBA" id="ARBA00023136"/>
    </source>
</evidence>
<feature type="transmembrane region" description="Helical" evidence="9">
    <location>
        <begin position="137"/>
        <end position="155"/>
    </location>
</feature>
<evidence type="ECO:0000259" key="10">
    <source>
        <dbReference type="Pfam" id="PF04290"/>
    </source>
</evidence>
<keyword evidence="4 9" id="KW-0997">Cell inner membrane</keyword>
<keyword evidence="6 9" id="KW-1133">Transmembrane helix</keyword>
<feature type="transmembrane region" description="Helical" evidence="9">
    <location>
        <begin position="96"/>
        <end position="117"/>
    </location>
</feature>
<sequence>MPALRILDRLEEILIASLMAAATLLIFVAVVHRYASGIPALYPLTAAIHLSWAQELCIYMFVWMAKFGAAYGVRTGIHVGVDVVVNQLRPGLRRKVVLFGLLCGALFTGIVGTMGARFVYGLVDTDQTSPDLEIPSWIVYLAIPLGSYLMCFRFLQVAWGFWRDGVLPHHDPGHVEGVVESPQAARDLAAEARADGARP</sequence>
<organism evidence="11 12">
    <name type="scientific">Methylobacterium crusticola</name>
    <dbReference type="NCBI Taxonomy" id="1697972"/>
    <lineage>
        <taxon>Bacteria</taxon>
        <taxon>Pseudomonadati</taxon>
        <taxon>Pseudomonadota</taxon>
        <taxon>Alphaproteobacteria</taxon>
        <taxon>Hyphomicrobiales</taxon>
        <taxon>Methylobacteriaceae</taxon>
        <taxon>Methylobacterium</taxon>
    </lineage>
</organism>
<accession>A0ABQ4R0D1</accession>
<comment type="similarity">
    <text evidence="8 9">Belongs to the TRAP transporter small permease family.</text>
</comment>
<keyword evidence="5 9" id="KW-0812">Transmembrane</keyword>
<evidence type="ECO:0000256" key="5">
    <source>
        <dbReference type="ARBA" id="ARBA00022692"/>
    </source>
</evidence>
<feature type="transmembrane region" description="Helical" evidence="9">
    <location>
        <begin position="41"/>
        <end position="64"/>
    </location>
</feature>
<comment type="function">
    <text evidence="9">Part of the tripartite ATP-independent periplasmic (TRAP) transport system.</text>
</comment>
<comment type="caution">
    <text evidence="11">The sequence shown here is derived from an EMBL/GenBank/DDBJ whole genome shotgun (WGS) entry which is preliminary data.</text>
</comment>
<dbReference type="RefSeq" id="WP_128562015.1">
    <property type="nucleotide sequence ID" value="NZ_BPQH01000010.1"/>
</dbReference>
<gene>
    <name evidence="11" type="primary">dctQ</name>
    <name evidence="11" type="ORF">OPKNFCMD_3362</name>
</gene>
<dbReference type="InterPro" id="IPR055348">
    <property type="entry name" value="DctQ"/>
</dbReference>
<reference evidence="11" key="2">
    <citation type="submission" date="2021-08" db="EMBL/GenBank/DDBJ databases">
        <authorList>
            <person name="Tani A."/>
            <person name="Ola A."/>
            <person name="Ogura Y."/>
            <person name="Katsura K."/>
            <person name="Hayashi T."/>
        </authorList>
    </citation>
    <scope>NUCLEOTIDE SEQUENCE</scope>
    <source>
        <strain evidence="11">KCTC 52305</strain>
    </source>
</reference>
<evidence type="ECO:0000256" key="9">
    <source>
        <dbReference type="RuleBase" id="RU369079"/>
    </source>
</evidence>
<evidence type="ECO:0000313" key="11">
    <source>
        <dbReference type="EMBL" id="GJD50619.1"/>
    </source>
</evidence>
<evidence type="ECO:0000313" key="12">
    <source>
        <dbReference type="Proteomes" id="UP001055167"/>
    </source>
</evidence>
<proteinExistence type="inferred from homology"/>
<dbReference type="InterPro" id="IPR007387">
    <property type="entry name" value="TRAP_DctQ"/>
</dbReference>
<comment type="subcellular location">
    <subcellularLocation>
        <location evidence="1 9">Cell inner membrane</location>
        <topology evidence="1 9">Multi-pass membrane protein</topology>
    </subcellularLocation>
</comment>
<name>A0ABQ4R0D1_9HYPH</name>
<feature type="domain" description="Tripartite ATP-independent periplasmic transporters DctQ component" evidence="10">
    <location>
        <begin position="23"/>
        <end position="163"/>
    </location>
</feature>
<evidence type="ECO:0000256" key="4">
    <source>
        <dbReference type="ARBA" id="ARBA00022519"/>
    </source>
</evidence>
<feature type="transmembrane region" description="Helical" evidence="9">
    <location>
        <begin position="12"/>
        <end position="35"/>
    </location>
</feature>
<evidence type="ECO:0000256" key="2">
    <source>
        <dbReference type="ARBA" id="ARBA00022448"/>
    </source>
</evidence>
<keyword evidence="3" id="KW-1003">Cell membrane</keyword>
<reference evidence="11" key="1">
    <citation type="journal article" date="2021" name="Front. Microbiol.">
        <title>Comprehensive Comparative Genomics and Phenotyping of Methylobacterium Species.</title>
        <authorList>
            <person name="Alessa O."/>
            <person name="Ogura Y."/>
            <person name="Fujitani Y."/>
            <person name="Takami H."/>
            <person name="Hayashi T."/>
            <person name="Sahin N."/>
            <person name="Tani A."/>
        </authorList>
    </citation>
    <scope>NUCLEOTIDE SEQUENCE</scope>
    <source>
        <strain evidence="11">KCTC 52305</strain>
    </source>
</reference>